<organism evidence="2 3">
    <name type="scientific">Stylonychia lemnae</name>
    <name type="common">Ciliate</name>
    <dbReference type="NCBI Taxonomy" id="5949"/>
    <lineage>
        <taxon>Eukaryota</taxon>
        <taxon>Sar</taxon>
        <taxon>Alveolata</taxon>
        <taxon>Ciliophora</taxon>
        <taxon>Intramacronucleata</taxon>
        <taxon>Spirotrichea</taxon>
        <taxon>Stichotrichia</taxon>
        <taxon>Sporadotrichida</taxon>
        <taxon>Oxytrichidae</taxon>
        <taxon>Stylonychinae</taxon>
        <taxon>Stylonychia</taxon>
    </lineage>
</organism>
<proteinExistence type="predicted"/>
<dbReference type="OrthoDB" id="10669881at2759"/>
<keyword evidence="3" id="KW-1185">Reference proteome</keyword>
<evidence type="ECO:0000313" key="3">
    <source>
        <dbReference type="Proteomes" id="UP000039865"/>
    </source>
</evidence>
<accession>A0A078BAY2</accession>
<reference evidence="2 3" key="1">
    <citation type="submission" date="2014-06" db="EMBL/GenBank/DDBJ databases">
        <authorList>
            <person name="Swart Estienne"/>
        </authorList>
    </citation>
    <scope>NUCLEOTIDE SEQUENCE [LARGE SCALE GENOMIC DNA]</scope>
    <source>
        <strain evidence="2 3">130c</strain>
    </source>
</reference>
<evidence type="ECO:0000256" key="1">
    <source>
        <dbReference type="SAM" id="MobiDB-lite"/>
    </source>
</evidence>
<dbReference type="InParanoid" id="A0A078BAY2"/>
<name>A0A078BAY2_STYLE</name>
<evidence type="ECO:0000313" key="2">
    <source>
        <dbReference type="EMBL" id="CDW91730.1"/>
    </source>
</evidence>
<dbReference type="EMBL" id="CCKQ01019702">
    <property type="protein sequence ID" value="CDW91730.1"/>
    <property type="molecule type" value="Genomic_DNA"/>
</dbReference>
<feature type="region of interest" description="Disordered" evidence="1">
    <location>
        <begin position="1"/>
        <end position="38"/>
    </location>
</feature>
<dbReference type="Proteomes" id="UP000039865">
    <property type="component" value="Unassembled WGS sequence"/>
</dbReference>
<dbReference type="AlphaFoldDB" id="A0A078BAY2"/>
<feature type="compositionally biased region" description="Low complexity" evidence="1">
    <location>
        <begin position="15"/>
        <end position="31"/>
    </location>
</feature>
<gene>
    <name evidence="2" type="primary">Contig14987.g15976</name>
    <name evidence="2" type="ORF">STYLEM_20890</name>
</gene>
<sequence>MNMINQRVENKMPYQQKQNGQQNNQKLLGKAKPPPPLNQEQLQSQLNELNQKIIINKETESLQNLENDQLISTLRDQIEGENIKWHELNIDLKTLQIELDGLLLQFKDQDNLALELQQNYTEQSEQLKCCQSKQTLIQLETQQLAEELQYLDQEIIEISDILQLESELELQYYRSEVLEKEIKNIQARRGPYIIGIISSAANNGDQNIACNLKNFDRILDDSQSLLDSFPDSFSYMSNMIFDSYLNPDQLIRFKNASFILISDSLFGHFFQKIEQRGIKQNKCLENEYISIYQIHPAEGIKIQIANLTGYNDDPEKVVQTLRKLRQFGYLIQNDQEEYIINRKLNEICKGCEETRKIMQLVSHKEQILIIMDINQIASADQQSLDNSYCSQNKELQSVINLFRKIKFFNY</sequence>
<protein>
    <submittedName>
        <fullName evidence="2">Uncharacterized protein</fullName>
    </submittedName>
</protein>